<feature type="compositionally biased region" description="Basic and acidic residues" evidence="2">
    <location>
        <begin position="220"/>
        <end position="229"/>
    </location>
</feature>
<accession>A0A6A2XG15</accession>
<keyword evidence="1" id="KW-0802">TPR repeat</keyword>
<evidence type="ECO:0000313" key="4">
    <source>
        <dbReference type="Proteomes" id="UP000436088"/>
    </source>
</evidence>
<feature type="region of interest" description="Disordered" evidence="2">
    <location>
        <begin position="220"/>
        <end position="250"/>
    </location>
</feature>
<organism evidence="3 4">
    <name type="scientific">Hibiscus syriacus</name>
    <name type="common">Rose of Sharon</name>
    <dbReference type="NCBI Taxonomy" id="106335"/>
    <lineage>
        <taxon>Eukaryota</taxon>
        <taxon>Viridiplantae</taxon>
        <taxon>Streptophyta</taxon>
        <taxon>Embryophyta</taxon>
        <taxon>Tracheophyta</taxon>
        <taxon>Spermatophyta</taxon>
        <taxon>Magnoliopsida</taxon>
        <taxon>eudicotyledons</taxon>
        <taxon>Gunneridae</taxon>
        <taxon>Pentapetalae</taxon>
        <taxon>rosids</taxon>
        <taxon>malvids</taxon>
        <taxon>Malvales</taxon>
        <taxon>Malvaceae</taxon>
        <taxon>Malvoideae</taxon>
        <taxon>Hibiscus</taxon>
    </lineage>
</organism>
<dbReference type="PROSITE" id="PS50005">
    <property type="entry name" value="TPR"/>
    <property type="match status" value="1"/>
</dbReference>
<gene>
    <name evidence="3" type="ORF">F3Y22_tig00112289pilonHSYRG00258</name>
</gene>
<sequence>MKQNKVRDNRSKSYDSDTAVFIAMSRELKEEGNRLFQKRDLEGAMMIYEKALKLLPKNHIDVCHLRTNIAACYMQMGLSEYPKAIHECNLALEVTPKYSKALVKRSRCFESLNRLDLAFRDVNAVLNMEPSNTIALEISERVRSSLEKQGVPVELHLESIEPHSSSKVLVKEKTEKKISEVEEYVEPPSALQALKVVKEKTENDIVVDLIEVKKVDEPVEEKKAEDKYVEPPSASRTSKVVEEKREEEDQ</sequence>
<dbReference type="InterPro" id="IPR011990">
    <property type="entry name" value="TPR-like_helical_dom_sf"/>
</dbReference>
<dbReference type="AlphaFoldDB" id="A0A6A2XG15"/>
<dbReference type="SMART" id="SM00028">
    <property type="entry name" value="TPR"/>
    <property type="match status" value="3"/>
</dbReference>
<dbReference type="InterPro" id="IPR019734">
    <property type="entry name" value="TPR_rpt"/>
</dbReference>
<dbReference type="PANTHER" id="PTHR46183:SF16">
    <property type="entry name" value="PROTEIN PHOX3"/>
    <property type="match status" value="1"/>
</dbReference>
<evidence type="ECO:0000256" key="2">
    <source>
        <dbReference type="SAM" id="MobiDB-lite"/>
    </source>
</evidence>
<evidence type="ECO:0000313" key="3">
    <source>
        <dbReference type="EMBL" id="KAE8668690.1"/>
    </source>
</evidence>
<dbReference type="SUPFAM" id="SSF48452">
    <property type="entry name" value="TPR-like"/>
    <property type="match status" value="1"/>
</dbReference>
<dbReference type="Gene3D" id="1.25.40.10">
    <property type="entry name" value="Tetratricopeptide repeat domain"/>
    <property type="match status" value="1"/>
</dbReference>
<name>A0A6A2XG15_HIBSY</name>
<protein>
    <submittedName>
        <fullName evidence="3">Protein OS-9-like</fullName>
    </submittedName>
</protein>
<dbReference type="InterPro" id="IPR044517">
    <property type="entry name" value="PHOX1-4"/>
</dbReference>
<feature type="repeat" description="TPR" evidence="1">
    <location>
        <begin position="25"/>
        <end position="58"/>
    </location>
</feature>
<comment type="caution">
    <text evidence="3">The sequence shown here is derived from an EMBL/GenBank/DDBJ whole genome shotgun (WGS) entry which is preliminary data.</text>
</comment>
<dbReference type="PANTHER" id="PTHR46183">
    <property type="entry name" value="PROTEIN CLMP1"/>
    <property type="match status" value="1"/>
</dbReference>
<evidence type="ECO:0000256" key="1">
    <source>
        <dbReference type="PROSITE-ProRule" id="PRU00339"/>
    </source>
</evidence>
<dbReference type="Proteomes" id="UP000436088">
    <property type="component" value="Unassembled WGS sequence"/>
</dbReference>
<reference evidence="3" key="1">
    <citation type="submission" date="2019-09" db="EMBL/GenBank/DDBJ databases">
        <title>Draft genome information of white flower Hibiscus syriacus.</title>
        <authorList>
            <person name="Kim Y.-M."/>
        </authorList>
    </citation>
    <scope>NUCLEOTIDE SEQUENCE [LARGE SCALE GENOMIC DNA]</scope>
    <source>
        <strain evidence="3">YM2019G1</strain>
    </source>
</reference>
<keyword evidence="4" id="KW-1185">Reference proteome</keyword>
<dbReference type="EMBL" id="VEPZ02001544">
    <property type="protein sequence ID" value="KAE8668690.1"/>
    <property type="molecule type" value="Genomic_DNA"/>
</dbReference>
<proteinExistence type="predicted"/>